<proteinExistence type="predicted"/>
<dbReference type="Proteomes" id="UP000252249">
    <property type="component" value="Unassembled WGS sequence"/>
</dbReference>
<protein>
    <submittedName>
        <fullName evidence="1">Uncharacterized protein</fullName>
    </submittedName>
</protein>
<accession>A0A368P856</accession>
<gene>
    <name evidence="1" type="ORF">DU428_04190</name>
</gene>
<comment type="caution">
    <text evidence="1">The sequence shown here is derived from an EMBL/GenBank/DDBJ whole genome shotgun (WGS) entry which is preliminary data.</text>
</comment>
<dbReference type="AlphaFoldDB" id="A0A368P856"/>
<sequence length="116" mass="13010">MAKKIQIILAVLALAGAISYFLIDANEKQFDETQWHIRPLTRYKMAKDIVSSNILLGKSQDEVEDLLGKAVPSNLEGRDHLVFDLGKAPSFFEAAAESLVVIFEEDKVVKVLHSRR</sequence>
<dbReference type="OrthoDB" id="1135060at2"/>
<dbReference type="RefSeq" id="WP_072347317.1">
    <property type="nucleotide sequence ID" value="NZ_QNRP01000001.1"/>
</dbReference>
<organism evidence="1 2">
    <name type="scientific">Oceanihabitans sediminis</name>
    <dbReference type="NCBI Taxonomy" id="1812012"/>
    <lineage>
        <taxon>Bacteria</taxon>
        <taxon>Pseudomonadati</taxon>
        <taxon>Bacteroidota</taxon>
        <taxon>Flavobacteriia</taxon>
        <taxon>Flavobacteriales</taxon>
        <taxon>Flavobacteriaceae</taxon>
        <taxon>Oceanihabitans</taxon>
    </lineage>
</organism>
<keyword evidence="2" id="KW-1185">Reference proteome</keyword>
<name>A0A368P856_9FLAO</name>
<reference evidence="1 2" key="1">
    <citation type="submission" date="2018-07" db="EMBL/GenBank/DDBJ databases">
        <title>Oceanihabitans testaceum sp. nov., isolated from marine sediment.</title>
        <authorList>
            <person name="Li C.-M."/>
        </authorList>
    </citation>
    <scope>NUCLEOTIDE SEQUENCE [LARGE SCALE GENOMIC DNA]</scope>
    <source>
        <strain evidence="1 2">S9-10</strain>
    </source>
</reference>
<evidence type="ECO:0000313" key="2">
    <source>
        <dbReference type="Proteomes" id="UP000252249"/>
    </source>
</evidence>
<evidence type="ECO:0000313" key="1">
    <source>
        <dbReference type="EMBL" id="RCU58583.1"/>
    </source>
</evidence>
<dbReference type="EMBL" id="QPIG01000001">
    <property type="protein sequence ID" value="RCU58583.1"/>
    <property type="molecule type" value="Genomic_DNA"/>
</dbReference>